<dbReference type="PIRSF" id="PIRSF000136">
    <property type="entry name" value="LGO_GLO"/>
    <property type="match status" value="1"/>
</dbReference>
<dbReference type="Pfam" id="PF04030">
    <property type="entry name" value="ALO"/>
    <property type="match status" value="1"/>
</dbReference>
<evidence type="ECO:0000313" key="4">
    <source>
        <dbReference type="EMBL" id="PQA59293.1"/>
    </source>
</evidence>
<organism evidence="4 5">
    <name type="scientific">Siphonobacter curvatus</name>
    <dbReference type="NCBI Taxonomy" id="2094562"/>
    <lineage>
        <taxon>Bacteria</taxon>
        <taxon>Pseudomonadati</taxon>
        <taxon>Bacteroidota</taxon>
        <taxon>Cytophagia</taxon>
        <taxon>Cytophagales</taxon>
        <taxon>Cytophagaceae</taxon>
        <taxon>Siphonobacter</taxon>
    </lineage>
</organism>
<dbReference type="Gene3D" id="3.30.70.2530">
    <property type="match status" value="1"/>
</dbReference>
<keyword evidence="1" id="KW-0285">Flavoprotein</keyword>
<protein>
    <submittedName>
        <fullName evidence="4">FAD-binding protein</fullName>
    </submittedName>
</protein>
<dbReference type="Gene3D" id="3.30.465.10">
    <property type="match status" value="1"/>
</dbReference>
<proteinExistence type="predicted"/>
<keyword evidence="1" id="KW-0274">FAD</keyword>
<keyword evidence="2" id="KW-0560">Oxidoreductase</keyword>
<dbReference type="Gene3D" id="3.30.70.2520">
    <property type="match status" value="1"/>
</dbReference>
<dbReference type="GO" id="GO:0003885">
    <property type="term" value="F:D-arabinono-1,4-lactone oxidase activity"/>
    <property type="evidence" value="ECO:0007669"/>
    <property type="project" value="InterPro"/>
</dbReference>
<dbReference type="InterPro" id="IPR036318">
    <property type="entry name" value="FAD-bd_PCMH-like_sf"/>
</dbReference>
<dbReference type="PANTHER" id="PTHR43762:SF1">
    <property type="entry name" value="D-ARABINONO-1,4-LACTONE OXIDASE"/>
    <property type="match status" value="1"/>
</dbReference>
<dbReference type="RefSeq" id="WP_104710676.1">
    <property type="nucleotide sequence ID" value="NZ_PTRA01000001.1"/>
</dbReference>
<feature type="domain" description="FAD-binding PCMH-type" evidence="3">
    <location>
        <begin position="50"/>
        <end position="216"/>
    </location>
</feature>
<dbReference type="PROSITE" id="PS51387">
    <property type="entry name" value="FAD_PCMH"/>
    <property type="match status" value="1"/>
</dbReference>
<dbReference type="GO" id="GO:0071949">
    <property type="term" value="F:FAD binding"/>
    <property type="evidence" value="ECO:0007669"/>
    <property type="project" value="InterPro"/>
</dbReference>
<reference evidence="5" key="1">
    <citation type="submission" date="2018-02" db="EMBL/GenBank/DDBJ databases">
        <title>Genome sequencing of Solimonas sp. HR-BB.</title>
        <authorList>
            <person name="Lee Y."/>
            <person name="Jeon C.O."/>
        </authorList>
    </citation>
    <scope>NUCLEOTIDE SEQUENCE [LARGE SCALE GENOMIC DNA]</scope>
    <source>
        <strain evidence="5">HR-U</strain>
    </source>
</reference>
<dbReference type="InterPro" id="IPR016171">
    <property type="entry name" value="Vanillyl_alc_oxidase_C-sub2"/>
</dbReference>
<dbReference type="InterPro" id="IPR006094">
    <property type="entry name" value="Oxid_FAD_bind_N"/>
</dbReference>
<evidence type="ECO:0000256" key="2">
    <source>
        <dbReference type="ARBA" id="ARBA00023002"/>
    </source>
</evidence>
<name>A0A2S7INI2_9BACT</name>
<evidence type="ECO:0000259" key="3">
    <source>
        <dbReference type="PROSITE" id="PS51387"/>
    </source>
</evidence>
<dbReference type="EMBL" id="PTRA01000001">
    <property type="protein sequence ID" value="PQA59293.1"/>
    <property type="molecule type" value="Genomic_DNA"/>
</dbReference>
<accession>A0A2S7INI2</accession>
<dbReference type="InterPro" id="IPR016166">
    <property type="entry name" value="FAD-bd_PCMH"/>
</dbReference>
<dbReference type="GO" id="GO:0080049">
    <property type="term" value="F:L-gulono-1,4-lactone dehydrogenase activity"/>
    <property type="evidence" value="ECO:0007669"/>
    <property type="project" value="TreeGrafter"/>
</dbReference>
<dbReference type="InterPro" id="IPR016169">
    <property type="entry name" value="FAD-bd_PCMH_sub2"/>
</dbReference>
<dbReference type="GO" id="GO:0016020">
    <property type="term" value="C:membrane"/>
    <property type="evidence" value="ECO:0007669"/>
    <property type="project" value="InterPro"/>
</dbReference>
<dbReference type="PANTHER" id="PTHR43762">
    <property type="entry name" value="L-GULONOLACTONE OXIDASE"/>
    <property type="match status" value="1"/>
</dbReference>
<dbReference type="Gene3D" id="1.10.45.10">
    <property type="entry name" value="Vanillyl-alcohol Oxidase, Chain A, domain 4"/>
    <property type="match status" value="1"/>
</dbReference>
<dbReference type="InterPro" id="IPR010031">
    <property type="entry name" value="FAD_lactone_oxidase-like"/>
</dbReference>
<dbReference type="OrthoDB" id="9800184at2"/>
<dbReference type="InterPro" id="IPR007173">
    <property type="entry name" value="ALO_C"/>
</dbReference>
<evidence type="ECO:0000256" key="1">
    <source>
        <dbReference type="ARBA" id="ARBA00022827"/>
    </source>
</evidence>
<dbReference type="InterPro" id="IPR016167">
    <property type="entry name" value="FAD-bd_PCMH_sub1"/>
</dbReference>
<sequence>MKKRTFLKLSSVVLTGSLLPPMSSCKESKNTRNAAKELLSTKEFNWARNFEYSTQDFQYPKSTEQLKELVKEMKHLRALGTRHSFNRIADSTEHIVSLRELDKVISLDKEARTVTVEAGIRYGELAEYLHKEGYALHNLASLPHISVAGACATATHGSGVKNGNLSTEVVALELLTAAGETVQLSAEKDKETFYGAVVGLGALGVVTKLTLQIQPTFLVRQDVYRNMPLAQLKEHFEEVMSAGYSVSLFTNWANQNINQIWIKRRVEKGMMMKIPDTLFGSTLATKNLHPIEAISAEHCTEQQGVPGPWHERLPHFKMNFTPSSGEELQSEFFVPREKGIQAIQAMFQLADLITPHLLISEVRTIAADSFWMSPCYEQDSVALHFTWKQDWPAVSKVLPIIEEKLAPFQARPHWAKLFTMSPMRLQSLYKKLPDFKNLIKQYDPQGKFQNEFLEKNLYGV</sequence>
<dbReference type="Pfam" id="PF01565">
    <property type="entry name" value="FAD_binding_4"/>
    <property type="match status" value="1"/>
</dbReference>
<dbReference type="Proteomes" id="UP000239590">
    <property type="component" value="Unassembled WGS sequence"/>
</dbReference>
<dbReference type="SUPFAM" id="SSF56176">
    <property type="entry name" value="FAD-binding/transporter-associated domain-like"/>
    <property type="match status" value="1"/>
</dbReference>
<comment type="caution">
    <text evidence="4">The sequence shown here is derived from an EMBL/GenBank/DDBJ whole genome shotgun (WGS) entry which is preliminary data.</text>
</comment>
<evidence type="ECO:0000313" key="5">
    <source>
        <dbReference type="Proteomes" id="UP000239590"/>
    </source>
</evidence>
<dbReference type="AlphaFoldDB" id="A0A2S7INI2"/>
<gene>
    <name evidence="4" type="ORF">C5O19_06465</name>
</gene>
<keyword evidence="5" id="KW-1185">Reference proteome</keyword>
<dbReference type="Gene3D" id="3.30.43.10">
    <property type="entry name" value="Uridine Diphospho-n-acetylenolpyruvylglucosamine Reductase, domain 2"/>
    <property type="match status" value="1"/>
</dbReference>